<name>A0AAV7XLB7_9NEOP</name>
<dbReference type="AlphaFoldDB" id="A0AAV7XLB7"/>
<protein>
    <submittedName>
        <fullName evidence="1">Uncharacterized protein</fullName>
    </submittedName>
</protein>
<comment type="caution">
    <text evidence="1">The sequence shown here is derived from an EMBL/GenBank/DDBJ whole genome shotgun (WGS) entry which is preliminary data.</text>
</comment>
<proteinExistence type="predicted"/>
<keyword evidence="2" id="KW-1185">Reference proteome</keyword>
<dbReference type="EMBL" id="JAPTSV010000008">
    <property type="protein sequence ID" value="KAJ1525385.1"/>
    <property type="molecule type" value="Genomic_DNA"/>
</dbReference>
<reference evidence="1" key="1">
    <citation type="submission" date="2022-12" db="EMBL/GenBank/DDBJ databases">
        <title>Chromosome-level genome assembly of the bean flower thrips Megalurothrips usitatus.</title>
        <authorList>
            <person name="Ma L."/>
            <person name="Liu Q."/>
            <person name="Li H."/>
            <person name="Cai W."/>
        </authorList>
    </citation>
    <scope>NUCLEOTIDE SEQUENCE</scope>
    <source>
        <strain evidence="1">Cailab_2022a</strain>
    </source>
</reference>
<organism evidence="1 2">
    <name type="scientific">Megalurothrips usitatus</name>
    <name type="common">bean blossom thrips</name>
    <dbReference type="NCBI Taxonomy" id="439358"/>
    <lineage>
        <taxon>Eukaryota</taxon>
        <taxon>Metazoa</taxon>
        <taxon>Ecdysozoa</taxon>
        <taxon>Arthropoda</taxon>
        <taxon>Hexapoda</taxon>
        <taxon>Insecta</taxon>
        <taxon>Pterygota</taxon>
        <taxon>Neoptera</taxon>
        <taxon>Paraneoptera</taxon>
        <taxon>Thysanoptera</taxon>
        <taxon>Terebrantia</taxon>
        <taxon>Thripoidea</taxon>
        <taxon>Thripidae</taxon>
        <taxon>Megalurothrips</taxon>
    </lineage>
</organism>
<sequence length="72" mass="7996">MADWYFYRLLCKSDCSLSSAWVSHWSYTAVVLGCTSDAVEKLQVLQPAMVAAAAFPYPSDLYLPQHCVCSLS</sequence>
<gene>
    <name evidence="1" type="ORF">ONE63_010200</name>
</gene>
<evidence type="ECO:0000313" key="2">
    <source>
        <dbReference type="Proteomes" id="UP001075354"/>
    </source>
</evidence>
<accession>A0AAV7XLB7</accession>
<evidence type="ECO:0000313" key="1">
    <source>
        <dbReference type="EMBL" id="KAJ1525385.1"/>
    </source>
</evidence>
<dbReference type="Proteomes" id="UP001075354">
    <property type="component" value="Chromosome 8"/>
</dbReference>